<proteinExistence type="predicted"/>
<evidence type="ECO:0000313" key="4">
    <source>
        <dbReference type="Proteomes" id="UP001166286"/>
    </source>
</evidence>
<dbReference type="Proteomes" id="UP001166286">
    <property type="component" value="Unassembled WGS sequence"/>
</dbReference>
<feature type="compositionally biased region" description="Low complexity" evidence="1">
    <location>
        <begin position="338"/>
        <end position="354"/>
    </location>
</feature>
<feature type="chain" id="PRO_5041330957" evidence="2">
    <location>
        <begin position="25"/>
        <end position="764"/>
    </location>
</feature>
<organism evidence="3 4">
    <name type="scientific">Cladonia borealis</name>
    <dbReference type="NCBI Taxonomy" id="184061"/>
    <lineage>
        <taxon>Eukaryota</taxon>
        <taxon>Fungi</taxon>
        <taxon>Dikarya</taxon>
        <taxon>Ascomycota</taxon>
        <taxon>Pezizomycotina</taxon>
        <taxon>Lecanoromycetes</taxon>
        <taxon>OSLEUM clade</taxon>
        <taxon>Lecanoromycetidae</taxon>
        <taxon>Lecanorales</taxon>
        <taxon>Lecanorineae</taxon>
        <taxon>Cladoniaceae</taxon>
        <taxon>Cladonia</taxon>
    </lineage>
</organism>
<protein>
    <submittedName>
        <fullName evidence="3">Uncharacterized protein</fullName>
    </submittedName>
</protein>
<accession>A0AA39V4P4</accession>
<feature type="compositionally biased region" description="Low complexity" evidence="1">
    <location>
        <begin position="421"/>
        <end position="430"/>
    </location>
</feature>
<keyword evidence="4" id="KW-1185">Reference proteome</keyword>
<feature type="compositionally biased region" description="Polar residues" evidence="1">
    <location>
        <begin position="396"/>
        <end position="408"/>
    </location>
</feature>
<keyword evidence="2" id="KW-0732">Signal</keyword>
<evidence type="ECO:0000256" key="1">
    <source>
        <dbReference type="SAM" id="MobiDB-lite"/>
    </source>
</evidence>
<feature type="signal peptide" evidence="2">
    <location>
        <begin position="1"/>
        <end position="24"/>
    </location>
</feature>
<feature type="region of interest" description="Disordered" evidence="1">
    <location>
        <begin position="286"/>
        <end position="456"/>
    </location>
</feature>
<feature type="compositionally biased region" description="Low complexity" evidence="1">
    <location>
        <begin position="298"/>
        <end position="316"/>
    </location>
</feature>
<evidence type="ECO:0000256" key="2">
    <source>
        <dbReference type="SAM" id="SignalP"/>
    </source>
</evidence>
<name>A0AA39V4P4_9LECA</name>
<evidence type="ECO:0000313" key="3">
    <source>
        <dbReference type="EMBL" id="KAK0516133.1"/>
    </source>
</evidence>
<reference evidence="3" key="1">
    <citation type="submission" date="2023-03" db="EMBL/GenBank/DDBJ databases">
        <title>Complete genome of Cladonia borealis.</title>
        <authorList>
            <person name="Park H."/>
        </authorList>
    </citation>
    <scope>NUCLEOTIDE SEQUENCE</scope>
    <source>
        <strain evidence="3">ANT050790</strain>
    </source>
</reference>
<gene>
    <name evidence="3" type="ORF">JMJ35_000736</name>
</gene>
<dbReference type="AlphaFoldDB" id="A0AA39V4P4"/>
<comment type="caution">
    <text evidence="3">The sequence shown here is derived from an EMBL/GenBank/DDBJ whole genome shotgun (WGS) entry which is preliminary data.</text>
</comment>
<dbReference type="EMBL" id="JAFEKC020000002">
    <property type="protein sequence ID" value="KAK0516133.1"/>
    <property type="molecule type" value="Genomic_DNA"/>
</dbReference>
<sequence length="764" mass="77155">MLLSRGCRFLVCVSCLTLPFLTDALSSLHPEISNFTGTRYSSGTKCSQWVDYESDGIPTPGYTACSCTAELSSAESKFGSLSSYSFIGASAWVTTTTLPDPLPTSYTVPEDCCVKCGVTAKEVRLFYWPIETDTKNATSGSTTMTTKSAPFGFISDGFTFTSPSIYVAYTGLRATSECIEFGTPQVGQIHNTTIAYAPEELSTSQESEFYAGTRFYTAINYTLLQHPTIVTSYGPFQGTTPQIYFSLPADLSLADPAWNGCLPDEYGAFDPPRTLGAASALVSPGAGAQASPVATPGPSIAPAYAPATPTPESSSPGPGPPQIAQPALGSAEPNLGTNSNQSPNSQDPNSPDSNIATPTLQPPDPQKSAGSPTNPVIGTAALISPFSQDGSGGNNAQGAPSNPDATNMSSSGGKYPGGPNGNDPNVGPGSDPKSNSDLPPADPVQPLPSAGNKQAQTDAAGGLVIGSNHGDTLADLTIPIGSKTTIAGQMISAFASPGTVYGRIYALPLNGGAGLQTSVPPSDPLLIAGESILRASGGGIIIGSSTIEPGSAVTMSGYTVLAGQSDVLIDGSTYTLPSSVGAVIQQFPNNQAMTLSNGGIISAGGSPITLSGTVYSIIPGDGSNLVASEMAATIPKTAQSVFTIDGQAYTAVPNGFAISGQTIAERGSAVTIGGTVFSLGPSGLQIGSSTIPLNAGQTGGAGLGDLIMSGFGGAPTVTSRASNSSSVMAFTGGSPRSANKSPIDIRIAVLYLVGVGIGIAAYVL</sequence>